<dbReference type="Pfam" id="PF00560">
    <property type="entry name" value="LRR_1"/>
    <property type="match status" value="2"/>
</dbReference>
<feature type="signal peptide" evidence="25">
    <location>
        <begin position="1"/>
        <end position="22"/>
    </location>
</feature>
<evidence type="ECO:0000256" key="7">
    <source>
        <dbReference type="ARBA" id="ARBA00022527"/>
    </source>
</evidence>
<comment type="catalytic activity">
    <reaction evidence="22">
        <text>L-seryl-[protein] + ATP = O-phospho-L-seryl-[protein] + ADP + H(+)</text>
        <dbReference type="Rhea" id="RHEA:17989"/>
        <dbReference type="Rhea" id="RHEA-COMP:9863"/>
        <dbReference type="Rhea" id="RHEA-COMP:11604"/>
        <dbReference type="ChEBI" id="CHEBI:15378"/>
        <dbReference type="ChEBI" id="CHEBI:29999"/>
        <dbReference type="ChEBI" id="CHEBI:30616"/>
        <dbReference type="ChEBI" id="CHEBI:83421"/>
        <dbReference type="ChEBI" id="CHEBI:456216"/>
        <dbReference type="EC" id="2.7.11.1"/>
    </reaction>
</comment>
<evidence type="ECO:0000256" key="23">
    <source>
        <dbReference type="PROSITE-ProRule" id="PRU10141"/>
    </source>
</evidence>
<evidence type="ECO:0000256" key="4">
    <source>
        <dbReference type="ARBA" id="ARBA00009592"/>
    </source>
</evidence>
<dbReference type="PRINTS" id="PR00019">
    <property type="entry name" value="LEURICHRPT"/>
</dbReference>
<evidence type="ECO:0000256" key="25">
    <source>
        <dbReference type="SAM" id="SignalP"/>
    </source>
</evidence>
<dbReference type="OMA" id="WHEDHAR"/>
<dbReference type="SUPFAM" id="SSF52047">
    <property type="entry name" value="RNI-like"/>
    <property type="match status" value="1"/>
</dbReference>
<evidence type="ECO:0000256" key="9">
    <source>
        <dbReference type="ARBA" id="ARBA00022614"/>
    </source>
</evidence>
<dbReference type="Gene3D" id="1.10.510.10">
    <property type="entry name" value="Transferase(Phosphotransferase) domain 1"/>
    <property type="match status" value="1"/>
</dbReference>
<dbReference type="Gene3D" id="3.80.10.10">
    <property type="entry name" value="Ribonuclease Inhibitor"/>
    <property type="match status" value="3"/>
</dbReference>
<dbReference type="FunFam" id="3.30.200.20:FF:000125">
    <property type="entry name" value="Protein STRUBBELIG-RECEPTOR FAMILY 8"/>
    <property type="match status" value="1"/>
</dbReference>
<dbReference type="InterPro" id="IPR013210">
    <property type="entry name" value="LRR_N_plant-typ"/>
</dbReference>
<evidence type="ECO:0000256" key="21">
    <source>
        <dbReference type="ARBA" id="ARBA00047899"/>
    </source>
</evidence>
<dbReference type="InterPro" id="IPR050647">
    <property type="entry name" value="Plant_LRR-RLKs"/>
</dbReference>
<comment type="similarity">
    <text evidence="4">Belongs to the RLP family.</text>
</comment>
<dbReference type="PANTHER" id="PTHR48056:SF18">
    <property type="entry name" value="NON-SPECIFIC SERINE_THREONINE PROTEIN KINASE"/>
    <property type="match status" value="1"/>
</dbReference>
<evidence type="ECO:0000256" key="19">
    <source>
        <dbReference type="ARBA" id="ARBA00023170"/>
    </source>
</evidence>
<protein>
    <recommendedName>
        <fullName evidence="5">non-specific serine/threonine protein kinase</fullName>
        <ecNumber evidence="5">2.7.11.1</ecNumber>
    </recommendedName>
</protein>
<comment type="subcellular location">
    <subcellularLocation>
        <location evidence="1">Cell membrane</location>
    </subcellularLocation>
    <subcellularLocation>
        <location evidence="2">Membrane</location>
        <topology evidence="2">Single-pass type I membrane protein</topology>
    </subcellularLocation>
</comment>
<dbReference type="SUPFAM" id="SSF52058">
    <property type="entry name" value="L domain-like"/>
    <property type="match status" value="1"/>
</dbReference>
<evidence type="ECO:0000256" key="20">
    <source>
        <dbReference type="ARBA" id="ARBA00023180"/>
    </source>
</evidence>
<dbReference type="FunFam" id="1.10.510.10:FF:000309">
    <property type="entry name" value="Leucine-rich repeat receptor-like protein kinase"/>
    <property type="match status" value="1"/>
</dbReference>
<reference evidence="27" key="1">
    <citation type="submission" date="2021-01" db="UniProtKB">
        <authorList>
            <consortium name="EnsemblPlants"/>
        </authorList>
    </citation>
    <scope>IDENTIFICATION</scope>
</reference>
<sequence length="1016" mass="112404">MAALRFCLFTSLLFFSFPLSLSQNATTCHPDDLQALRTFLTGIGYPWSFDNNSASSCCDWIGVTCDSFRVTKIELPARRLSGKLSSSIGSLPELRTLNLSTNFLRGSLPDSLFTLQKLELLDLSENDLSGPSPSNVSLPEIRFLDVTDNRLDGEFPEKICGNGSKLRALKMADNYLVGSLGAGIGNCALLQDLCLGSNMLTGELPAELFGLKMLTRLSLQDNRFTGGIGADIVNLSALVRLDVSQNLFRGNLPDVFGSLPMLHFLVLHSNGFNGSIPFSVSNSPSMRVLNLRNNSFAGDLKLNCSAMTSLESLDLGSNQFHGLVPGHLAYCRNLTSVNMARNNFIGGIPESFKEFQSLSYLSISNASLQNISGALQVLQNCKNLTTLVLTLNFFGEELPSDSNLHFEKLRVLIIASCRLMGSAPLWLKGSAHLQLLDLSWNRLSGVFPDWFGYFESLFYLDVSNNSFSGEIPKSLTGLKSLITGNISLEEISPDFPFFIRRNRSARGLQYNQVWSFPPTLSLSLNNFTGPIWPQFGNLRELHFFDLKHNYLSGSIPSELSGMASLESMDLSYNNLTGIIPQSFVKLSFMSKFSVAYNQLHGMVPSRGQFLTFPNSSFEGNPGLCGEDHSLTPCPTHIQQPRRVMSNNHRGRVIGISVGVGFGTVLVIALGFIIVLNVRNKRAVAHRKGEIDVCDKESENFGSRSVILFENTCSNKEFSIDDLLKSTNNFDQENIIGCGGFGLVYKATLPNGKKVAIKRLSGDGGQMEREFHAEVEALSRAQHPNLVHLQGYCIYRADRLLIYSFMENNSLDFWLHEKPDGGSLLNWETRVKIAQGATRGLAYLHLSCQPHIVHRDIKSSNILLDENFEAHLADFGLARLIFPNETHVTTDLVGTLGYIPPEYSQASVATCKGDVYSLGVVLVELVTGKRPMDMCKPRGCRDLVSWVFEMKRDKKASEVFDPFIYEKQNHNQMMRVLEIACACLSACPKVRPSTQQLVTWLDSLSDLTVTADVLISK</sequence>
<evidence type="ECO:0000259" key="26">
    <source>
        <dbReference type="PROSITE" id="PS50011"/>
    </source>
</evidence>
<keyword evidence="6" id="KW-1003">Cell membrane</keyword>
<dbReference type="GO" id="GO:0001653">
    <property type="term" value="F:peptide receptor activity"/>
    <property type="evidence" value="ECO:0007669"/>
    <property type="project" value="UniProtKB-ARBA"/>
</dbReference>
<dbReference type="InterPro" id="IPR017441">
    <property type="entry name" value="Protein_kinase_ATP_BS"/>
</dbReference>
<proteinExistence type="inferred from homology"/>
<dbReference type="Pfam" id="PF13855">
    <property type="entry name" value="LRR_8"/>
    <property type="match status" value="3"/>
</dbReference>
<keyword evidence="12 25" id="KW-0732">Signal</keyword>
<dbReference type="AlphaFoldDB" id="A0A7N0VCE8"/>
<dbReference type="GO" id="GO:0033612">
    <property type="term" value="F:receptor serine/threonine kinase binding"/>
    <property type="evidence" value="ECO:0007669"/>
    <property type="project" value="TreeGrafter"/>
</dbReference>
<keyword evidence="14 23" id="KW-0547">Nucleotide-binding</keyword>
<evidence type="ECO:0000256" key="14">
    <source>
        <dbReference type="ARBA" id="ARBA00022741"/>
    </source>
</evidence>
<dbReference type="SMART" id="SM00369">
    <property type="entry name" value="LRR_TYP"/>
    <property type="match status" value="6"/>
</dbReference>
<evidence type="ECO:0000313" key="27">
    <source>
        <dbReference type="EnsemblPlants" id="Kaladp0457s0004.1.v1.1.CDS.1"/>
    </source>
</evidence>
<dbReference type="Pfam" id="PF00069">
    <property type="entry name" value="Pkinase"/>
    <property type="match status" value="1"/>
</dbReference>
<dbReference type="GO" id="GO:0004674">
    <property type="term" value="F:protein serine/threonine kinase activity"/>
    <property type="evidence" value="ECO:0007669"/>
    <property type="project" value="UniProtKB-KW"/>
</dbReference>
<dbReference type="InterPro" id="IPR011009">
    <property type="entry name" value="Kinase-like_dom_sf"/>
</dbReference>
<feature type="binding site" evidence="23">
    <location>
        <position position="757"/>
    </location>
    <ligand>
        <name>ATP</name>
        <dbReference type="ChEBI" id="CHEBI:30616"/>
    </ligand>
</feature>
<dbReference type="InterPro" id="IPR003591">
    <property type="entry name" value="Leu-rich_rpt_typical-subtyp"/>
</dbReference>
<keyword evidence="16 23" id="KW-0067">ATP-binding</keyword>
<evidence type="ECO:0000256" key="8">
    <source>
        <dbReference type="ARBA" id="ARBA00022553"/>
    </source>
</evidence>
<accession>A0A7N0VCE8</accession>
<dbReference type="PROSITE" id="PS50011">
    <property type="entry name" value="PROTEIN_KINASE_DOM"/>
    <property type="match status" value="1"/>
</dbReference>
<dbReference type="SMART" id="SM00220">
    <property type="entry name" value="S_TKc"/>
    <property type="match status" value="1"/>
</dbReference>
<dbReference type="SUPFAM" id="SSF56112">
    <property type="entry name" value="Protein kinase-like (PK-like)"/>
    <property type="match status" value="1"/>
</dbReference>
<evidence type="ECO:0000256" key="3">
    <source>
        <dbReference type="ARBA" id="ARBA00008684"/>
    </source>
</evidence>
<evidence type="ECO:0000256" key="5">
    <source>
        <dbReference type="ARBA" id="ARBA00012513"/>
    </source>
</evidence>
<evidence type="ECO:0000256" key="16">
    <source>
        <dbReference type="ARBA" id="ARBA00022840"/>
    </source>
</evidence>
<dbReference type="PROSITE" id="PS00107">
    <property type="entry name" value="PROTEIN_KINASE_ATP"/>
    <property type="match status" value="1"/>
</dbReference>
<dbReference type="CDD" id="cd14066">
    <property type="entry name" value="STKc_IRAK"/>
    <property type="match status" value="1"/>
</dbReference>
<keyword evidence="11 24" id="KW-0812">Transmembrane</keyword>
<keyword evidence="10" id="KW-0808">Transferase</keyword>
<evidence type="ECO:0000256" key="18">
    <source>
        <dbReference type="ARBA" id="ARBA00023136"/>
    </source>
</evidence>
<evidence type="ECO:0000256" key="1">
    <source>
        <dbReference type="ARBA" id="ARBA00004236"/>
    </source>
</evidence>
<dbReference type="InterPro" id="IPR008271">
    <property type="entry name" value="Ser/Thr_kinase_AS"/>
</dbReference>
<dbReference type="Pfam" id="PF08263">
    <property type="entry name" value="LRRNT_2"/>
    <property type="match status" value="1"/>
</dbReference>
<keyword evidence="17 24" id="KW-1133">Transmembrane helix</keyword>
<dbReference type="Gene3D" id="3.30.200.20">
    <property type="entry name" value="Phosphorylase Kinase, domain 1"/>
    <property type="match status" value="1"/>
</dbReference>
<keyword evidence="18 24" id="KW-0472">Membrane</keyword>
<keyword evidence="7" id="KW-0723">Serine/threonine-protein kinase</keyword>
<evidence type="ECO:0000256" key="15">
    <source>
        <dbReference type="ARBA" id="ARBA00022777"/>
    </source>
</evidence>
<evidence type="ECO:0000256" key="13">
    <source>
        <dbReference type="ARBA" id="ARBA00022737"/>
    </source>
</evidence>
<dbReference type="InterPro" id="IPR000719">
    <property type="entry name" value="Prot_kinase_dom"/>
</dbReference>
<comment type="catalytic activity">
    <reaction evidence="21">
        <text>L-threonyl-[protein] + ATP = O-phospho-L-threonyl-[protein] + ADP + H(+)</text>
        <dbReference type="Rhea" id="RHEA:46608"/>
        <dbReference type="Rhea" id="RHEA-COMP:11060"/>
        <dbReference type="Rhea" id="RHEA-COMP:11605"/>
        <dbReference type="ChEBI" id="CHEBI:15378"/>
        <dbReference type="ChEBI" id="CHEBI:30013"/>
        <dbReference type="ChEBI" id="CHEBI:30616"/>
        <dbReference type="ChEBI" id="CHEBI:61977"/>
        <dbReference type="ChEBI" id="CHEBI:456216"/>
        <dbReference type="EC" id="2.7.11.1"/>
    </reaction>
</comment>
<dbReference type="EnsemblPlants" id="Kaladp0457s0004.1.v1.1">
    <property type="protein sequence ID" value="Kaladp0457s0004.1.v1.1.CDS.1"/>
    <property type="gene ID" value="Kaladp0457s0004.v1.1"/>
</dbReference>
<keyword evidence="28" id="KW-1185">Reference proteome</keyword>
<name>A0A7N0VCE8_KALFE</name>
<keyword evidence="20" id="KW-0325">Glycoprotein</keyword>
<dbReference type="Gramene" id="Kaladp0457s0004.1.v1.1">
    <property type="protein sequence ID" value="Kaladp0457s0004.1.v1.1.CDS.1"/>
    <property type="gene ID" value="Kaladp0457s0004.v1.1"/>
</dbReference>
<dbReference type="InterPro" id="IPR001611">
    <property type="entry name" value="Leu-rich_rpt"/>
</dbReference>
<keyword evidence="19" id="KW-0675">Receptor</keyword>
<dbReference type="Proteomes" id="UP000594263">
    <property type="component" value="Unplaced"/>
</dbReference>
<dbReference type="PROSITE" id="PS00108">
    <property type="entry name" value="PROTEIN_KINASE_ST"/>
    <property type="match status" value="1"/>
</dbReference>
<evidence type="ECO:0000256" key="6">
    <source>
        <dbReference type="ARBA" id="ARBA00022475"/>
    </source>
</evidence>
<dbReference type="FunFam" id="3.80.10.10:FF:000041">
    <property type="entry name" value="LRR receptor-like serine/threonine-protein kinase ERECTA"/>
    <property type="match status" value="1"/>
</dbReference>
<dbReference type="PANTHER" id="PTHR48056">
    <property type="entry name" value="LRR RECEPTOR-LIKE SERINE/THREONINE-PROTEIN KINASE-RELATED"/>
    <property type="match status" value="1"/>
</dbReference>
<dbReference type="GO" id="GO:0005524">
    <property type="term" value="F:ATP binding"/>
    <property type="evidence" value="ECO:0007669"/>
    <property type="project" value="UniProtKB-UniRule"/>
</dbReference>
<keyword evidence="15" id="KW-0418">Kinase</keyword>
<dbReference type="FunFam" id="3.80.10.10:FF:000400">
    <property type="entry name" value="Nuclear pore complex protein NUP107"/>
    <property type="match status" value="1"/>
</dbReference>
<evidence type="ECO:0000256" key="22">
    <source>
        <dbReference type="ARBA" id="ARBA00048679"/>
    </source>
</evidence>
<evidence type="ECO:0000256" key="2">
    <source>
        <dbReference type="ARBA" id="ARBA00004479"/>
    </source>
</evidence>
<dbReference type="InterPro" id="IPR032675">
    <property type="entry name" value="LRR_dom_sf"/>
</dbReference>
<feature type="chain" id="PRO_5029916030" description="non-specific serine/threonine protein kinase" evidence="25">
    <location>
        <begin position="23"/>
        <end position="1016"/>
    </location>
</feature>
<evidence type="ECO:0000256" key="24">
    <source>
        <dbReference type="SAM" id="Phobius"/>
    </source>
</evidence>
<evidence type="ECO:0000256" key="11">
    <source>
        <dbReference type="ARBA" id="ARBA00022692"/>
    </source>
</evidence>
<organism evidence="27 28">
    <name type="scientific">Kalanchoe fedtschenkoi</name>
    <name type="common">Lavender scallops</name>
    <name type="synonym">South American air plant</name>
    <dbReference type="NCBI Taxonomy" id="63787"/>
    <lineage>
        <taxon>Eukaryota</taxon>
        <taxon>Viridiplantae</taxon>
        <taxon>Streptophyta</taxon>
        <taxon>Embryophyta</taxon>
        <taxon>Tracheophyta</taxon>
        <taxon>Spermatophyta</taxon>
        <taxon>Magnoliopsida</taxon>
        <taxon>eudicotyledons</taxon>
        <taxon>Gunneridae</taxon>
        <taxon>Pentapetalae</taxon>
        <taxon>Saxifragales</taxon>
        <taxon>Crassulaceae</taxon>
        <taxon>Kalanchoe</taxon>
    </lineage>
</organism>
<feature type="transmembrane region" description="Helical" evidence="24">
    <location>
        <begin position="652"/>
        <end position="677"/>
    </location>
</feature>
<comment type="similarity">
    <text evidence="3">Belongs to the protein kinase superfamily. Ser/Thr protein kinase family.</text>
</comment>
<keyword evidence="9" id="KW-0433">Leucine-rich repeat</keyword>
<keyword evidence="8" id="KW-0597">Phosphoprotein</keyword>
<dbReference type="GO" id="GO:0005886">
    <property type="term" value="C:plasma membrane"/>
    <property type="evidence" value="ECO:0007669"/>
    <property type="project" value="UniProtKB-SubCell"/>
</dbReference>
<evidence type="ECO:0000256" key="10">
    <source>
        <dbReference type="ARBA" id="ARBA00022679"/>
    </source>
</evidence>
<keyword evidence="13" id="KW-0677">Repeat</keyword>
<feature type="domain" description="Protein kinase" evidence="26">
    <location>
        <begin position="729"/>
        <end position="1000"/>
    </location>
</feature>
<dbReference type="FunFam" id="3.80.10.10:FF:000213">
    <property type="entry name" value="Tyrosine-sulfated glycopeptide receptor 1"/>
    <property type="match status" value="1"/>
</dbReference>
<evidence type="ECO:0000256" key="12">
    <source>
        <dbReference type="ARBA" id="ARBA00022729"/>
    </source>
</evidence>
<evidence type="ECO:0000313" key="28">
    <source>
        <dbReference type="Proteomes" id="UP000594263"/>
    </source>
</evidence>
<dbReference type="EC" id="2.7.11.1" evidence="5"/>
<evidence type="ECO:0000256" key="17">
    <source>
        <dbReference type="ARBA" id="ARBA00022989"/>
    </source>
</evidence>
<dbReference type="GO" id="GO:0031347">
    <property type="term" value="P:regulation of defense response"/>
    <property type="evidence" value="ECO:0007669"/>
    <property type="project" value="UniProtKB-ARBA"/>
</dbReference>